<dbReference type="EMBL" id="UOFZ01000064">
    <property type="protein sequence ID" value="VAX12764.1"/>
    <property type="molecule type" value="Genomic_DNA"/>
</dbReference>
<dbReference type="PANTHER" id="PTHR42709">
    <property type="entry name" value="ALKALINE PHOSPHATASE LIKE PROTEIN"/>
    <property type="match status" value="1"/>
</dbReference>
<dbReference type="AlphaFoldDB" id="A0A3B1BLT9"/>
<proteinExistence type="predicted"/>
<gene>
    <name evidence="3" type="ORF">MNBD_GAMMA24-1754</name>
</gene>
<reference evidence="3" key="1">
    <citation type="submission" date="2018-06" db="EMBL/GenBank/DDBJ databases">
        <authorList>
            <person name="Zhirakovskaya E."/>
        </authorList>
    </citation>
    <scope>NUCLEOTIDE SEQUENCE</scope>
</reference>
<feature type="transmembrane region" description="Helical" evidence="1">
    <location>
        <begin position="60"/>
        <end position="82"/>
    </location>
</feature>
<protein>
    <recommendedName>
        <fullName evidence="2">VTT domain-containing protein</fullName>
    </recommendedName>
</protein>
<sequence length="211" mass="23186">MSEIVQAILTTANSYEPLLREYGLPVILAAIAIEGIGIPVPGQSLLITAALLSTRGEFDIRLLLLSAWFATLAGMTLGYIGGRIGGRKLLLRLPLRLSRLKRMQILCQRYGTLLVILSRFIDGPRQLTGIFVGSLQMPAVTFLLASSAGALLWVGFWGLGSYYLGQHTHMLAQIFEHIAPYTWTATGLLILASGIYLIRKHHQRNSPPPKH</sequence>
<keyword evidence="1" id="KW-1133">Transmembrane helix</keyword>
<evidence type="ECO:0000259" key="2">
    <source>
        <dbReference type="Pfam" id="PF09335"/>
    </source>
</evidence>
<keyword evidence="1" id="KW-0812">Transmembrane</keyword>
<feature type="transmembrane region" description="Helical" evidence="1">
    <location>
        <begin position="141"/>
        <end position="165"/>
    </location>
</feature>
<name>A0A3B1BLT9_9ZZZZ</name>
<accession>A0A3B1BLT9</accession>
<evidence type="ECO:0000313" key="3">
    <source>
        <dbReference type="EMBL" id="VAX12764.1"/>
    </source>
</evidence>
<organism evidence="3">
    <name type="scientific">hydrothermal vent metagenome</name>
    <dbReference type="NCBI Taxonomy" id="652676"/>
    <lineage>
        <taxon>unclassified sequences</taxon>
        <taxon>metagenomes</taxon>
        <taxon>ecological metagenomes</taxon>
    </lineage>
</organism>
<feature type="transmembrane region" description="Helical" evidence="1">
    <location>
        <begin position="177"/>
        <end position="198"/>
    </location>
</feature>
<dbReference type="InterPro" id="IPR051311">
    <property type="entry name" value="DedA_domain"/>
</dbReference>
<dbReference type="PANTHER" id="PTHR42709:SF2">
    <property type="entry name" value="INNER MEMBRANE PROTEIN YOHD"/>
    <property type="match status" value="1"/>
</dbReference>
<evidence type="ECO:0000256" key="1">
    <source>
        <dbReference type="SAM" id="Phobius"/>
    </source>
</evidence>
<feature type="transmembrane region" description="Helical" evidence="1">
    <location>
        <begin position="22"/>
        <end position="40"/>
    </location>
</feature>
<dbReference type="Pfam" id="PF09335">
    <property type="entry name" value="VTT_dom"/>
    <property type="match status" value="1"/>
</dbReference>
<feature type="domain" description="VTT" evidence="2">
    <location>
        <begin position="40"/>
        <end position="158"/>
    </location>
</feature>
<dbReference type="InterPro" id="IPR032816">
    <property type="entry name" value="VTT_dom"/>
</dbReference>
<dbReference type="GO" id="GO:0005886">
    <property type="term" value="C:plasma membrane"/>
    <property type="evidence" value="ECO:0007669"/>
    <property type="project" value="TreeGrafter"/>
</dbReference>
<keyword evidence="1" id="KW-0472">Membrane</keyword>